<dbReference type="InterPro" id="IPR027372">
    <property type="entry name" value="Phytase-like_dom"/>
</dbReference>
<keyword evidence="4" id="KW-1185">Reference proteome</keyword>
<dbReference type="PIRSF" id="PIRSF031900">
    <property type="entry name" value="UCP031900"/>
    <property type="match status" value="1"/>
</dbReference>
<feature type="domain" description="Phytase-like" evidence="2">
    <location>
        <begin position="67"/>
        <end position="319"/>
    </location>
</feature>
<evidence type="ECO:0000256" key="1">
    <source>
        <dbReference type="SAM" id="SignalP"/>
    </source>
</evidence>
<accession>Q1YGC0</accession>
<dbReference type="BioCyc" id="AURANTIMONAS:SI859A1_02906-MONOMER"/>
<comment type="caution">
    <text evidence="3">The sequence shown here is derived from an EMBL/GenBank/DDBJ whole genome shotgun (WGS) entry which is preliminary data.</text>
</comment>
<protein>
    <recommendedName>
        <fullName evidence="2">Phytase-like domain-containing protein</fullName>
    </recommendedName>
</protein>
<dbReference type="Proteomes" id="UP000000321">
    <property type="component" value="Unassembled WGS sequence"/>
</dbReference>
<evidence type="ECO:0000313" key="4">
    <source>
        <dbReference type="Proteomes" id="UP000000321"/>
    </source>
</evidence>
<proteinExistence type="predicted"/>
<organism evidence="3 4">
    <name type="scientific">Aurantimonas manganoxydans (strain ATCC BAA-1229 / DSM 21871 / SI85-9A1)</name>
    <dbReference type="NCBI Taxonomy" id="287752"/>
    <lineage>
        <taxon>Bacteria</taxon>
        <taxon>Pseudomonadati</taxon>
        <taxon>Pseudomonadota</taxon>
        <taxon>Alphaproteobacteria</taxon>
        <taxon>Hyphomicrobiales</taxon>
        <taxon>Aurantimonadaceae</taxon>
        <taxon>Aurantimonas</taxon>
    </lineage>
</organism>
<evidence type="ECO:0000259" key="2">
    <source>
        <dbReference type="Pfam" id="PF13449"/>
    </source>
</evidence>
<reference evidence="3 4" key="1">
    <citation type="journal article" date="2008" name="Appl. Environ. Microbiol.">
        <title>Genomic insights into Mn(II) oxidation by the marine alphaproteobacterium Aurantimonas sp. strain SI85-9A1.</title>
        <authorList>
            <person name="Dick G.J."/>
            <person name="Podell S."/>
            <person name="Johnson H.A."/>
            <person name="Rivera-Espinoza Y."/>
            <person name="Bernier-Latmani R."/>
            <person name="McCarthy J.K."/>
            <person name="Torpey J.W."/>
            <person name="Clement B.G."/>
            <person name="Gaasterland T."/>
            <person name="Tebo B.M."/>
        </authorList>
    </citation>
    <scope>NUCLEOTIDE SEQUENCE [LARGE SCALE GENOMIC DNA]</scope>
    <source>
        <strain evidence="3 4">SI85-9A1</strain>
    </source>
</reference>
<name>Q1YGC0_AURMS</name>
<keyword evidence="1" id="KW-0732">Signal</keyword>
<dbReference type="HOGENOM" id="CLU_059147_0_0_5"/>
<dbReference type="OrthoDB" id="9798693at2"/>
<dbReference type="RefSeq" id="WP_009210725.1">
    <property type="nucleotide sequence ID" value="NZ_BBWP01000008.1"/>
</dbReference>
<feature type="signal peptide" evidence="1">
    <location>
        <begin position="1"/>
        <end position="24"/>
    </location>
</feature>
<dbReference type="InterPro" id="IPR014567">
    <property type="entry name" value="UCP031900"/>
</dbReference>
<dbReference type="Pfam" id="PF13449">
    <property type="entry name" value="Phytase-like"/>
    <property type="match status" value="1"/>
</dbReference>
<gene>
    <name evidence="3" type="ORF">SI859A1_02906</name>
</gene>
<dbReference type="AlphaFoldDB" id="Q1YGC0"/>
<evidence type="ECO:0000313" key="3">
    <source>
        <dbReference type="EMBL" id="EAS49305.1"/>
    </source>
</evidence>
<dbReference type="EMBL" id="AAPJ01000005">
    <property type="protein sequence ID" value="EAS49305.1"/>
    <property type="molecule type" value="Genomic_DNA"/>
</dbReference>
<sequence>MGGRSRRFGIAALCALFLGTTAPAAPGSSLDIAAKPVAQFDKNSERIRFGALDFVGGFSFWSDDSRLMGLSAFRFRDRGSRFLAVSDTGYWLGGRIARDAAGRPVGIAEATLDPILGPDGQAHRRKGDADAEGLAIDGDRVVVSFESDHRIAAFAAAPSMAASRPSPLALPIPRRELRSNKGLEMLAVAPPSGPLAGALVTVSEHSIDPAGNLFAAILDGPRSGLFTVRKDTDWEVSDGTFLPGGDLLLLERRYNGWVGGLGIRIRRVASDAIRPGALVDGPVIASFDLGQEIDNMEAIDAWTDETGATRLTLMSDDNGSYFQRNMVLEFRLAEGEARTH</sequence>
<feature type="chain" id="PRO_5004197500" description="Phytase-like domain-containing protein" evidence="1">
    <location>
        <begin position="25"/>
        <end position="340"/>
    </location>
</feature>